<gene>
    <name evidence="5" type="ORF">D9758_010515</name>
</gene>
<sequence length="251" mass="27266">MSTEYKRVILVTGSNSGIGYETVKILAKKGHIVYLAARNEVTGLEAQRKLQTEHGLNVKFVQLDVTDVKSIQAAKEKIEKEEGRLDVLFNNAGIAVMTKDQNATSIDVSTVRELMETNFFGLVQTTVTFLPLLRKAAQQKPGYTVILMNTSDMASNGLQASPRALPHLAAYNSSKAAVNSYTIALAQELKGEGIKVNCVTPGFTSTNLNGWLPGGKTVEQPAPLMAEWCLLGPEDEGKTGLFWSDSGSFPW</sequence>
<dbReference type="Proteomes" id="UP000559256">
    <property type="component" value="Unassembled WGS sequence"/>
</dbReference>
<accession>A0A8H5D2E4</accession>
<evidence type="ECO:0000313" key="6">
    <source>
        <dbReference type="Proteomes" id="UP000559256"/>
    </source>
</evidence>
<dbReference type="InterPro" id="IPR020904">
    <property type="entry name" value="Sc_DH/Rdtase_CS"/>
</dbReference>
<keyword evidence="6" id="KW-1185">Reference proteome</keyword>
<evidence type="ECO:0000256" key="3">
    <source>
        <dbReference type="ARBA" id="ARBA00023002"/>
    </source>
</evidence>
<proteinExistence type="inferred from homology"/>
<evidence type="ECO:0000313" key="5">
    <source>
        <dbReference type="EMBL" id="KAF5350902.1"/>
    </source>
</evidence>
<dbReference type="Gene3D" id="3.40.50.720">
    <property type="entry name" value="NAD(P)-binding Rossmann-like Domain"/>
    <property type="match status" value="1"/>
</dbReference>
<evidence type="ECO:0000256" key="4">
    <source>
        <dbReference type="RuleBase" id="RU000363"/>
    </source>
</evidence>
<dbReference type="InterPro" id="IPR002347">
    <property type="entry name" value="SDR_fam"/>
</dbReference>
<dbReference type="PRINTS" id="PR00081">
    <property type="entry name" value="GDHRDH"/>
</dbReference>
<dbReference type="OrthoDB" id="1933717at2759"/>
<organism evidence="5 6">
    <name type="scientific">Tetrapyrgos nigripes</name>
    <dbReference type="NCBI Taxonomy" id="182062"/>
    <lineage>
        <taxon>Eukaryota</taxon>
        <taxon>Fungi</taxon>
        <taxon>Dikarya</taxon>
        <taxon>Basidiomycota</taxon>
        <taxon>Agaricomycotina</taxon>
        <taxon>Agaricomycetes</taxon>
        <taxon>Agaricomycetidae</taxon>
        <taxon>Agaricales</taxon>
        <taxon>Marasmiineae</taxon>
        <taxon>Marasmiaceae</taxon>
        <taxon>Tetrapyrgos</taxon>
    </lineage>
</organism>
<dbReference type="InterPro" id="IPR036291">
    <property type="entry name" value="NAD(P)-bd_dom_sf"/>
</dbReference>
<dbReference type="Pfam" id="PF00106">
    <property type="entry name" value="adh_short"/>
    <property type="match status" value="1"/>
</dbReference>
<evidence type="ECO:0000256" key="1">
    <source>
        <dbReference type="ARBA" id="ARBA00006484"/>
    </source>
</evidence>
<dbReference type="SUPFAM" id="SSF51735">
    <property type="entry name" value="NAD(P)-binding Rossmann-fold domains"/>
    <property type="match status" value="1"/>
</dbReference>
<dbReference type="AlphaFoldDB" id="A0A8H5D2E4"/>
<keyword evidence="3" id="KW-0560">Oxidoreductase</keyword>
<evidence type="ECO:0008006" key="7">
    <source>
        <dbReference type="Google" id="ProtNLM"/>
    </source>
</evidence>
<keyword evidence="2" id="KW-0521">NADP</keyword>
<dbReference type="PANTHER" id="PTHR43008:SF7">
    <property type="entry name" value="SHORT CHAIN DEHYDROGENASE_REDUCTASE (AFU_ORTHOLOGUE AFUA_2G00830)"/>
    <property type="match status" value="1"/>
</dbReference>
<dbReference type="GO" id="GO:0016616">
    <property type="term" value="F:oxidoreductase activity, acting on the CH-OH group of donors, NAD or NADP as acceptor"/>
    <property type="evidence" value="ECO:0007669"/>
    <property type="project" value="UniProtKB-ARBA"/>
</dbReference>
<evidence type="ECO:0000256" key="2">
    <source>
        <dbReference type="ARBA" id="ARBA00022857"/>
    </source>
</evidence>
<name>A0A8H5D2E4_9AGAR</name>
<dbReference type="GO" id="GO:0050664">
    <property type="term" value="F:oxidoreductase activity, acting on NAD(P)H, oxygen as acceptor"/>
    <property type="evidence" value="ECO:0007669"/>
    <property type="project" value="TreeGrafter"/>
</dbReference>
<dbReference type="PROSITE" id="PS00061">
    <property type="entry name" value="ADH_SHORT"/>
    <property type="match status" value="1"/>
</dbReference>
<dbReference type="PANTHER" id="PTHR43008">
    <property type="entry name" value="BENZIL REDUCTASE"/>
    <property type="match status" value="1"/>
</dbReference>
<reference evidence="5 6" key="1">
    <citation type="journal article" date="2020" name="ISME J.">
        <title>Uncovering the hidden diversity of litter-decomposition mechanisms in mushroom-forming fungi.</title>
        <authorList>
            <person name="Floudas D."/>
            <person name="Bentzer J."/>
            <person name="Ahren D."/>
            <person name="Johansson T."/>
            <person name="Persson P."/>
            <person name="Tunlid A."/>
        </authorList>
    </citation>
    <scope>NUCLEOTIDE SEQUENCE [LARGE SCALE GENOMIC DNA]</scope>
    <source>
        <strain evidence="5 6">CBS 291.85</strain>
    </source>
</reference>
<comment type="similarity">
    <text evidence="1 4">Belongs to the short-chain dehydrogenases/reductases (SDR) family.</text>
</comment>
<dbReference type="PRINTS" id="PR00080">
    <property type="entry name" value="SDRFAMILY"/>
</dbReference>
<dbReference type="EMBL" id="JAACJM010000072">
    <property type="protein sequence ID" value="KAF5350902.1"/>
    <property type="molecule type" value="Genomic_DNA"/>
</dbReference>
<protein>
    <recommendedName>
        <fullName evidence="7">NAD(P)-binding protein</fullName>
    </recommendedName>
</protein>
<comment type="caution">
    <text evidence="5">The sequence shown here is derived from an EMBL/GenBank/DDBJ whole genome shotgun (WGS) entry which is preliminary data.</text>
</comment>